<organism evidence="1 2">
    <name type="scientific">Gynuella sunshinyii YC6258</name>
    <dbReference type="NCBI Taxonomy" id="1445510"/>
    <lineage>
        <taxon>Bacteria</taxon>
        <taxon>Pseudomonadati</taxon>
        <taxon>Pseudomonadota</taxon>
        <taxon>Gammaproteobacteria</taxon>
        <taxon>Oceanospirillales</taxon>
        <taxon>Saccharospirillaceae</taxon>
        <taxon>Gynuella</taxon>
    </lineage>
</organism>
<name>A0A0C5VL15_9GAMM</name>
<accession>A0A0C5VL15</accession>
<sequence>MLWYLYQGAGAADTDVLRNRIVVVKNAPRKADAIFIVTNLLLLNVMLLDF</sequence>
<keyword evidence="2" id="KW-1185">Reference proteome</keyword>
<dbReference type="KEGG" id="gsn:YC6258_02968"/>
<gene>
    <name evidence="1" type="ORF">YC6258_02968</name>
</gene>
<evidence type="ECO:0000313" key="1">
    <source>
        <dbReference type="EMBL" id="AJQ95006.1"/>
    </source>
</evidence>
<evidence type="ECO:0000313" key="2">
    <source>
        <dbReference type="Proteomes" id="UP000032266"/>
    </source>
</evidence>
<dbReference type="HOGENOM" id="CLU_3118387_0_0_6"/>
<protein>
    <submittedName>
        <fullName evidence="1">Uncharacterized protein</fullName>
    </submittedName>
</protein>
<proteinExistence type="predicted"/>
<dbReference type="Proteomes" id="UP000032266">
    <property type="component" value="Chromosome"/>
</dbReference>
<dbReference type="AlphaFoldDB" id="A0A0C5VL15"/>
<dbReference type="EMBL" id="CP007142">
    <property type="protein sequence ID" value="AJQ95006.1"/>
    <property type="molecule type" value="Genomic_DNA"/>
</dbReference>
<reference evidence="1 2" key="1">
    <citation type="submission" date="2014-01" db="EMBL/GenBank/DDBJ databases">
        <title>Full genme sequencing of cellulolytic bacterium Gynuella sunshinyii YC6258T gen. nov., sp. nov.</title>
        <authorList>
            <person name="Khan H."/>
            <person name="Chung E.J."/>
            <person name="Chung Y.R."/>
        </authorList>
    </citation>
    <scope>NUCLEOTIDE SEQUENCE [LARGE SCALE GENOMIC DNA]</scope>
    <source>
        <strain evidence="1 2">YC6258</strain>
    </source>
</reference>